<evidence type="ECO:0000313" key="2">
    <source>
        <dbReference type="Proteomes" id="UP000473574"/>
    </source>
</evidence>
<dbReference type="EMBL" id="QZCE01000002">
    <property type="protein sequence ID" value="NEZ63030.1"/>
    <property type="molecule type" value="Genomic_DNA"/>
</dbReference>
<comment type="caution">
    <text evidence="1">The sequence shown here is derived from an EMBL/GenBank/DDBJ whole genome shotgun (WGS) entry which is preliminary data.</text>
</comment>
<dbReference type="Proteomes" id="UP000473574">
    <property type="component" value="Unassembled WGS sequence"/>
</dbReference>
<organism evidence="1 2">
    <name type="scientific">Adonisia turfae CCMR0082</name>
    <dbReference type="NCBI Taxonomy" id="2304604"/>
    <lineage>
        <taxon>Bacteria</taxon>
        <taxon>Bacillati</taxon>
        <taxon>Cyanobacteriota</taxon>
        <taxon>Adonisia</taxon>
        <taxon>Adonisia turfae</taxon>
    </lineage>
</organism>
<dbReference type="RefSeq" id="WP_163662110.1">
    <property type="nucleotide sequence ID" value="NZ_QZCE01000002.1"/>
</dbReference>
<protein>
    <submittedName>
        <fullName evidence="1">Uncharacterized protein</fullName>
    </submittedName>
</protein>
<accession>A0A6M0S3Y7</accession>
<dbReference type="AlphaFoldDB" id="A0A6M0S3Y7"/>
<reference evidence="1 2" key="1">
    <citation type="journal article" date="2020" name="Microb. Ecol.">
        <title>Ecogenomics of the Marine Benthic Filamentous Cyanobacterium Adonisia.</title>
        <authorList>
            <person name="Walter J.M."/>
            <person name="Coutinho F.H."/>
            <person name="Leomil L."/>
            <person name="Hargreaves P.I."/>
            <person name="Campeao M.E."/>
            <person name="Vieira V.V."/>
            <person name="Silva B.S."/>
            <person name="Fistarol G.O."/>
            <person name="Salomon P.S."/>
            <person name="Sawabe T."/>
            <person name="Mino S."/>
            <person name="Hosokawa M."/>
            <person name="Miyashita H."/>
            <person name="Maruyama F."/>
            <person name="van Verk M.C."/>
            <person name="Dutilh B.E."/>
            <person name="Thompson C.C."/>
            <person name="Thompson F.L."/>
        </authorList>
    </citation>
    <scope>NUCLEOTIDE SEQUENCE [LARGE SCALE GENOMIC DNA]</scope>
    <source>
        <strain evidence="1 2">CCMR0082</strain>
    </source>
</reference>
<sequence>MATRSLTYVKDEQGAVVACIYRQFDGYIKGGHGEEIASFLKDFSIVNGLSGQREKVANGARCLAAQLVASLKSKPGLIYLEPTDTPAEGVSFVYEISANPGKEIKVDITSFDEVVFSGTPEQLAQWEPVNEEE</sequence>
<proteinExistence type="predicted"/>
<evidence type="ECO:0000313" key="1">
    <source>
        <dbReference type="EMBL" id="NEZ63030.1"/>
    </source>
</evidence>
<gene>
    <name evidence="1" type="ORF">D0962_09590</name>
</gene>
<name>A0A6M0S3Y7_9CYAN</name>